<evidence type="ECO:0000259" key="2">
    <source>
        <dbReference type="Pfam" id="PF17936"/>
    </source>
</evidence>
<feature type="region of interest" description="Disordered" evidence="1">
    <location>
        <begin position="595"/>
        <end position="651"/>
    </location>
</feature>
<dbReference type="Pfam" id="PF17936">
    <property type="entry name" value="Big_6"/>
    <property type="match status" value="1"/>
</dbReference>
<feature type="domain" description="Bacterial Ig-like" evidence="3">
    <location>
        <begin position="2"/>
        <end position="75"/>
    </location>
</feature>
<dbReference type="Pfam" id="PF19077">
    <property type="entry name" value="Big_13"/>
    <property type="match status" value="9"/>
</dbReference>
<organism evidence="4 5">
    <name type="scientific">Acinetobacter rongchengensis</name>
    <dbReference type="NCBI Taxonomy" id="2419601"/>
    <lineage>
        <taxon>Bacteria</taxon>
        <taxon>Pseudomonadati</taxon>
        <taxon>Pseudomonadota</taxon>
        <taxon>Gammaproteobacteria</taxon>
        <taxon>Moraxellales</taxon>
        <taxon>Moraxellaceae</taxon>
        <taxon>Acinetobacter</taxon>
    </lineage>
</organism>
<feature type="domain" description="Bacterial Ig" evidence="2">
    <location>
        <begin position="515"/>
        <end position="580"/>
    </location>
</feature>
<dbReference type="Gene3D" id="2.60.40.10">
    <property type="entry name" value="Immunoglobulins"/>
    <property type="match status" value="9"/>
</dbReference>
<dbReference type="InterPro" id="IPR044016">
    <property type="entry name" value="Big_13"/>
</dbReference>
<dbReference type="AlphaFoldDB" id="A0A3A8EAE4"/>
<gene>
    <name evidence="4" type="ORF">D7V20_18785</name>
</gene>
<feature type="non-terminal residue" evidence="4">
    <location>
        <position position="1"/>
    </location>
</feature>
<evidence type="ECO:0000256" key="1">
    <source>
        <dbReference type="SAM" id="MobiDB-lite"/>
    </source>
</evidence>
<feature type="domain" description="Bacterial Ig-like" evidence="3">
    <location>
        <begin position="705"/>
        <end position="791"/>
    </location>
</feature>
<dbReference type="EMBL" id="RAXT01000114">
    <property type="protein sequence ID" value="RKG31118.1"/>
    <property type="molecule type" value="Genomic_DNA"/>
</dbReference>
<evidence type="ECO:0000313" key="4">
    <source>
        <dbReference type="EMBL" id="RKG31118.1"/>
    </source>
</evidence>
<name>A0A3A8EAE4_9GAMM</name>
<feature type="non-terminal residue" evidence="4">
    <location>
        <position position="1054"/>
    </location>
</feature>
<feature type="domain" description="Bacterial Ig-like" evidence="3">
    <location>
        <begin position="194"/>
        <end position="284"/>
    </location>
</feature>
<feature type="compositionally biased region" description="Polar residues" evidence="1">
    <location>
        <begin position="634"/>
        <end position="646"/>
    </location>
</feature>
<feature type="region of interest" description="Disordered" evidence="1">
    <location>
        <begin position="401"/>
        <end position="448"/>
    </location>
</feature>
<protein>
    <submittedName>
        <fullName evidence="4">Hemagglutinin</fullName>
    </submittedName>
</protein>
<feature type="domain" description="Bacterial Ig-like" evidence="3">
    <location>
        <begin position="406"/>
        <end position="487"/>
    </location>
</feature>
<dbReference type="NCBIfam" id="NF033510">
    <property type="entry name" value="Ca_tandemer"/>
    <property type="match status" value="9"/>
</dbReference>
<feature type="compositionally biased region" description="Low complexity" evidence="1">
    <location>
        <begin position="617"/>
        <end position="629"/>
    </location>
</feature>
<feature type="domain" description="Bacterial Ig-like" evidence="3">
    <location>
        <begin position="818"/>
        <end position="896"/>
    </location>
</feature>
<evidence type="ECO:0000259" key="3">
    <source>
        <dbReference type="Pfam" id="PF19077"/>
    </source>
</evidence>
<proteinExistence type="predicted"/>
<dbReference type="RefSeq" id="WP_235831675.1">
    <property type="nucleotide sequence ID" value="NZ_RAXT01000114.1"/>
</dbReference>
<reference evidence="4 5" key="1">
    <citation type="submission" date="2018-09" db="EMBL/GenBank/DDBJ databases">
        <title>The draft genome of Acinetobacter spp. strains.</title>
        <authorList>
            <person name="Qin J."/>
            <person name="Feng Y."/>
            <person name="Zong Z."/>
        </authorList>
    </citation>
    <scope>NUCLEOTIDE SEQUENCE [LARGE SCALE GENOMIC DNA]</scope>
    <source>
        <strain evidence="4 5">WCHAc060115</strain>
    </source>
</reference>
<dbReference type="Proteomes" id="UP000280405">
    <property type="component" value="Unassembled WGS sequence"/>
</dbReference>
<feature type="region of interest" description="Disordered" evidence="1">
    <location>
        <begin position="253"/>
        <end position="276"/>
    </location>
</feature>
<feature type="domain" description="Bacterial Ig-like" evidence="3">
    <location>
        <begin position="607"/>
        <end position="690"/>
    </location>
</feature>
<accession>A0A3A8EAE4</accession>
<sequence>DDTRPEYTGKATTDVEHVNIYDNGGLIGTATVQADGTWTFTPENPLTSGPHEFTAKPVDKAGNEGNPISATSFTIIGEPPQEPAITQVQDDFGAIVGDLQKAQTTDDKTPTVSGTGQAGSVVHVFVDGTEVGSTTVNPDKTWSITLPDLGADGEKKITANATDGAGQVSTTTDAYPIVLDTTVPTNPGFIANDDVGSYTGPINNGDVTDDTVPTLTGTGAPGDVVKVYDNGAPIGSAIVDSTGHWTFTPSPELANGPHELQTTHTDAAGNESAKSDPLSFTVDTGVPVIKIESVTDNVGVTEAVVRNGLTNDNTPTFAGTTNPNQLVIITDKAGTPITSVTADATGKWSIDLPQQVDGVHDYIAKVTLPNGQAASDSFTLNIDTQAPLKPVFEANDDVGPNQAALSSGDVTDDATPTLTGTGQAGDKVTIYDNGQPIGTTTVKPDGTWTYTPTTPLAEGPHSLEVTHTDPAGNESLKSDPLDIQVDTSTVDITIDGIRDDQLPVIETVAKGGITNDQTPIIFGTTKPDSLVTIHDSNGQAIGSTIADGSGQWSVTLPTQPEGHREYTAVAELPSGQTAEAKVDFTIDVTSPTQPSFVATDDVAPSIGDIDSGDTTDDTTPTLTGTGQAGDTVTIYDNGQPLGTTTVKPDGTWTYTPTTPLTEGPHLLEVTQTDPAGNESDKSEPLDFTVSTTVAAVNIETAIDNKAPKTGPISDGGLTNDDTPILSGTATANQVVIIKDQTDTVIGSVTANATGQWSIELPQQVDGAHTYTASVTLANGSTAQSQYSLEIDATKPSQLTIDSVSDDVGVVQGLLVSGDSTDDKTPTLEGTAEAGNVVTIYDEGKPVGSVTAGPNGHWNYTIPAPGLTEGSHNLTVTQTDPAGNVSQPSDPFNVIVDITAPTITAEITGITEDSGLANDFLTNDPSLVISGTVSDATQLQVGDKVQVRIDGGVWKDATLNADGTWSLDNTANVLADGKHVIDARVIDKAGNYTAPSSKEVTIDSAASAAPTLDNINDDVAPVTGSIGEGDTTNDARPELTGTGEAGNSISIYDNG</sequence>
<evidence type="ECO:0000313" key="5">
    <source>
        <dbReference type="Proteomes" id="UP000280405"/>
    </source>
</evidence>
<dbReference type="InterPro" id="IPR041498">
    <property type="entry name" value="Big_6"/>
</dbReference>
<feature type="compositionally biased region" description="Polar residues" evidence="1">
    <location>
        <begin position="1044"/>
        <end position="1054"/>
    </location>
</feature>
<comment type="caution">
    <text evidence="4">The sequence shown here is derived from an EMBL/GenBank/DDBJ whole genome shotgun (WGS) entry which is preliminary data.</text>
</comment>
<feature type="region of interest" description="Disordered" evidence="1">
    <location>
        <begin position="1024"/>
        <end position="1054"/>
    </location>
</feature>
<feature type="domain" description="Bacterial Ig-like" evidence="3">
    <location>
        <begin position="95"/>
        <end position="181"/>
    </location>
</feature>
<feature type="compositionally biased region" description="Polar residues" evidence="1">
    <location>
        <begin position="436"/>
        <end position="448"/>
    </location>
</feature>
<dbReference type="Gene3D" id="3.30.420.430">
    <property type="match status" value="1"/>
</dbReference>
<feature type="domain" description="Bacterial Ig-like" evidence="3">
    <location>
        <begin position="306"/>
        <end position="384"/>
    </location>
</feature>
<keyword evidence="5" id="KW-1185">Reference proteome</keyword>
<dbReference type="InterPro" id="IPR013783">
    <property type="entry name" value="Ig-like_fold"/>
</dbReference>
<feature type="domain" description="Bacterial Ig-like" evidence="3">
    <location>
        <begin position="910"/>
        <end position="1002"/>
    </location>
</feature>
<feature type="compositionally biased region" description="Polar residues" evidence="1">
    <location>
        <begin position="403"/>
        <end position="421"/>
    </location>
</feature>